<dbReference type="EMBL" id="BLAB01000001">
    <property type="protein sequence ID" value="GER93483.1"/>
    <property type="molecule type" value="Genomic_DNA"/>
</dbReference>
<name>A0A5J4L151_9ZZZZ</name>
<comment type="caution">
    <text evidence="1">The sequence shown here is derived from an EMBL/GenBank/DDBJ whole genome shotgun (WGS) entry which is preliminary data.</text>
</comment>
<dbReference type="PANTHER" id="PTHR30348">
    <property type="entry name" value="UNCHARACTERIZED PROTEIN YECE"/>
    <property type="match status" value="1"/>
</dbReference>
<sequence>MPEIRIGCSGFNYWDWKENFYPTDLPQRKWFEYYCTVFSTVELNVTFYRLPLAKTFDRWCRETPEDFIFSLKGSRFITHIKKLVDTEQPLELFFERALRLKEKLRVVLWQFSPNFKIDIERLHNFLELLKEYPVRSTLEFRHESWITDTVINLCKEHNVSLCMADWPEFLYDLPVTSDFIYIRRHGEGGSYATCYSNAELKKDAKRIKNYLKDGKDVFIYFNNDYHGYAPKNAKELMEMVR</sequence>
<dbReference type="Gene3D" id="3.20.20.410">
    <property type="entry name" value="Protein of unknown function UPF0759"/>
    <property type="match status" value="1"/>
</dbReference>
<proteinExistence type="predicted"/>
<dbReference type="InterPro" id="IPR002763">
    <property type="entry name" value="DUF72"/>
</dbReference>
<dbReference type="InterPro" id="IPR036520">
    <property type="entry name" value="UPF0759_sf"/>
</dbReference>
<protein>
    <submittedName>
        <fullName evidence="1">DUF72 domain-containing protein</fullName>
    </submittedName>
</protein>
<accession>A0A5J4L151</accession>
<dbReference type="AlphaFoldDB" id="A0A5J4L151"/>
<organism evidence="1">
    <name type="scientific">hot springs metagenome</name>
    <dbReference type="NCBI Taxonomy" id="433727"/>
    <lineage>
        <taxon>unclassified sequences</taxon>
        <taxon>metagenomes</taxon>
        <taxon>ecological metagenomes</taxon>
    </lineage>
</organism>
<evidence type="ECO:0000313" key="1">
    <source>
        <dbReference type="EMBL" id="GER93483.1"/>
    </source>
</evidence>
<dbReference type="Pfam" id="PF01904">
    <property type="entry name" value="DUF72"/>
    <property type="match status" value="1"/>
</dbReference>
<dbReference type="SUPFAM" id="SSF117396">
    <property type="entry name" value="TM1631-like"/>
    <property type="match status" value="1"/>
</dbReference>
<dbReference type="PANTHER" id="PTHR30348:SF4">
    <property type="entry name" value="DUF72 DOMAIN-CONTAINING PROTEIN"/>
    <property type="match status" value="1"/>
</dbReference>
<reference evidence="1" key="1">
    <citation type="submission" date="2019-10" db="EMBL/GenBank/DDBJ databases">
        <title>Metagenomic sequencing of thiosulfate-disproportionating enrichment culture.</title>
        <authorList>
            <person name="Umezawa K."/>
            <person name="Kojima H."/>
            <person name="Fukui M."/>
        </authorList>
    </citation>
    <scope>NUCLEOTIDE SEQUENCE</scope>
    <source>
        <strain evidence="1">45J</strain>
    </source>
</reference>
<gene>
    <name evidence="1" type="ORF">A45J_1224</name>
</gene>